<organism evidence="1 2">
    <name type="scientific">Rhodopirellula baltica WH47</name>
    <dbReference type="NCBI Taxonomy" id="991778"/>
    <lineage>
        <taxon>Bacteria</taxon>
        <taxon>Pseudomonadati</taxon>
        <taxon>Planctomycetota</taxon>
        <taxon>Planctomycetia</taxon>
        <taxon>Pirellulales</taxon>
        <taxon>Pirellulaceae</taxon>
        <taxon>Rhodopirellula</taxon>
    </lineage>
</organism>
<dbReference type="GO" id="GO:0016020">
    <property type="term" value="C:membrane"/>
    <property type="evidence" value="ECO:0007669"/>
    <property type="project" value="InterPro"/>
</dbReference>
<name>F2AWN2_RHOBT</name>
<sequence>MIRGGNMKEGRSIADVLQVHAPTFEAFVMDFLSPQRLHQHPLFAPQTYFICNYRMEIQMDFVGKLESIDTDFSRVQESLPKPVESLQVQNTSRERLHDFREEYKSPAVIDRVAELYRGDIEAFGYAFGDVAGISNPSGGCGQKSC</sequence>
<evidence type="ECO:0000313" key="1">
    <source>
        <dbReference type="EMBL" id="EGF25966.1"/>
    </source>
</evidence>
<dbReference type="PATRIC" id="fig|991778.3.peg.4378"/>
<dbReference type="Proteomes" id="UP000006222">
    <property type="component" value="Unassembled WGS sequence"/>
</dbReference>
<dbReference type="AlphaFoldDB" id="F2AWN2"/>
<dbReference type="GO" id="GO:0008146">
    <property type="term" value="F:sulfotransferase activity"/>
    <property type="evidence" value="ECO:0007669"/>
    <property type="project" value="InterPro"/>
</dbReference>
<accession>F2AWN2</accession>
<dbReference type="Pfam" id="PF03567">
    <property type="entry name" value="Sulfotransfer_2"/>
    <property type="match status" value="1"/>
</dbReference>
<proteinExistence type="predicted"/>
<protein>
    <submittedName>
        <fullName evidence="1">Uncharacterized protein</fullName>
    </submittedName>
</protein>
<comment type="caution">
    <text evidence="1">The sequence shown here is derived from an EMBL/GenBank/DDBJ whole genome shotgun (WGS) entry which is preliminary data.</text>
</comment>
<reference evidence="1 2" key="1">
    <citation type="journal article" date="2013" name="Mar. Genomics">
        <title>Expression of sulfatases in Rhodopirellula baltica and the diversity of sulfatases in the genus Rhodopirellula.</title>
        <authorList>
            <person name="Wegner C.E."/>
            <person name="Richter-Heitmann T."/>
            <person name="Klindworth A."/>
            <person name="Klockow C."/>
            <person name="Richter M."/>
            <person name="Achstetter T."/>
            <person name="Glockner F.O."/>
            <person name="Harder J."/>
        </authorList>
    </citation>
    <scope>NUCLEOTIDE SEQUENCE [LARGE SCALE GENOMIC DNA]</scope>
    <source>
        <strain evidence="1 2">WH47</strain>
    </source>
</reference>
<gene>
    <name evidence="1" type="ORF">RBWH47_00771</name>
</gene>
<dbReference type="InterPro" id="IPR005331">
    <property type="entry name" value="Sulfotransferase"/>
</dbReference>
<dbReference type="EMBL" id="AFAR01000203">
    <property type="protein sequence ID" value="EGF25966.1"/>
    <property type="molecule type" value="Genomic_DNA"/>
</dbReference>
<evidence type="ECO:0000313" key="2">
    <source>
        <dbReference type="Proteomes" id="UP000006222"/>
    </source>
</evidence>